<gene>
    <name evidence="1" type="ORF">BJ122_12832</name>
</gene>
<comment type="caution">
    <text evidence="1">The sequence shown here is derived from an EMBL/GenBank/DDBJ whole genome shotgun (WGS) entry which is preliminary data.</text>
</comment>
<dbReference type="Proteomes" id="UP000248148">
    <property type="component" value="Unassembled WGS sequence"/>
</dbReference>
<evidence type="ECO:0000313" key="1">
    <source>
        <dbReference type="EMBL" id="PYF00123.1"/>
    </source>
</evidence>
<proteinExistence type="predicted"/>
<dbReference type="EMBL" id="QJTI01000028">
    <property type="protein sequence ID" value="PYF00123.1"/>
    <property type="molecule type" value="Genomic_DNA"/>
</dbReference>
<keyword evidence="2" id="KW-1185">Reference proteome</keyword>
<reference evidence="1 2" key="1">
    <citation type="submission" date="2018-06" db="EMBL/GenBank/DDBJ databases">
        <title>Genomic Encyclopedia of Archaeal and Bacterial Type Strains, Phase II (KMG-II): from individual species to whole genera.</title>
        <authorList>
            <person name="Goeker M."/>
        </authorList>
    </citation>
    <scope>NUCLEOTIDE SEQUENCE [LARGE SCALE GENOMIC DNA]</scope>
    <source>
        <strain evidence="1 2">JCM 11668</strain>
    </source>
</reference>
<organism evidence="1 2">
    <name type="scientific">Rhodopseudomonas faecalis</name>
    <dbReference type="NCBI Taxonomy" id="99655"/>
    <lineage>
        <taxon>Bacteria</taxon>
        <taxon>Pseudomonadati</taxon>
        <taxon>Pseudomonadota</taxon>
        <taxon>Alphaproteobacteria</taxon>
        <taxon>Hyphomicrobiales</taxon>
        <taxon>Nitrobacteraceae</taxon>
        <taxon>Rhodopseudomonas</taxon>
    </lineage>
</organism>
<accession>A0A318TNC0</accession>
<dbReference type="AlphaFoldDB" id="A0A318TNC0"/>
<name>A0A318TNC0_9BRAD</name>
<protein>
    <submittedName>
        <fullName evidence="1">Uncharacterized protein</fullName>
    </submittedName>
</protein>
<evidence type="ECO:0000313" key="2">
    <source>
        <dbReference type="Proteomes" id="UP000248148"/>
    </source>
</evidence>
<dbReference type="OrthoDB" id="8129943at2"/>
<dbReference type="RefSeq" id="WP_103011639.1">
    <property type="nucleotide sequence ID" value="NZ_QJTI01000028.1"/>
</dbReference>
<sequence>MDMSLVAAALSARAGQTQMQVAATIAKSNADAEKSAVLTLLGAAQQNMNSLANVADGIGTNVNISA</sequence>